<keyword evidence="2" id="KW-1185">Reference proteome</keyword>
<sequence length="47" mass="5621">TVNVRKHADCSCVHEAAARSRCRFSAEMNHDPDYMKYTEYTEYYIEE</sequence>
<name>A0ACB7FGY9_NIBAL</name>
<feature type="non-terminal residue" evidence="1">
    <location>
        <position position="1"/>
    </location>
</feature>
<accession>A0ACB7FGY9</accession>
<evidence type="ECO:0000313" key="1">
    <source>
        <dbReference type="EMBL" id="KAG8013777.1"/>
    </source>
</evidence>
<reference evidence="1" key="1">
    <citation type="submission" date="2020-04" db="EMBL/GenBank/DDBJ databases">
        <title>A chromosome-scale assembly and high-density genetic map of the yellow drum (Nibea albiflora) genome.</title>
        <authorList>
            <person name="Xu D."/>
            <person name="Zhang W."/>
            <person name="Chen R."/>
            <person name="Tan P."/>
            <person name="Wang L."/>
            <person name="Song H."/>
            <person name="Tian L."/>
            <person name="Zhu Q."/>
            <person name="Wang B."/>
        </authorList>
    </citation>
    <scope>NUCLEOTIDE SEQUENCE</scope>
    <source>
        <strain evidence="1">ZJHYS-2018</strain>
    </source>
</reference>
<dbReference type="Proteomes" id="UP000805704">
    <property type="component" value="Chromosome 10"/>
</dbReference>
<evidence type="ECO:0000313" key="2">
    <source>
        <dbReference type="Proteomes" id="UP000805704"/>
    </source>
</evidence>
<organism evidence="1 2">
    <name type="scientific">Nibea albiflora</name>
    <name type="common">Yellow drum</name>
    <name type="synonym">Corvina albiflora</name>
    <dbReference type="NCBI Taxonomy" id="240163"/>
    <lineage>
        <taxon>Eukaryota</taxon>
        <taxon>Metazoa</taxon>
        <taxon>Chordata</taxon>
        <taxon>Craniata</taxon>
        <taxon>Vertebrata</taxon>
        <taxon>Euteleostomi</taxon>
        <taxon>Actinopterygii</taxon>
        <taxon>Neopterygii</taxon>
        <taxon>Teleostei</taxon>
        <taxon>Neoteleostei</taxon>
        <taxon>Acanthomorphata</taxon>
        <taxon>Eupercaria</taxon>
        <taxon>Sciaenidae</taxon>
        <taxon>Nibea</taxon>
    </lineage>
</organism>
<gene>
    <name evidence="1" type="ORF">GBF38_015923</name>
</gene>
<proteinExistence type="predicted"/>
<protein>
    <submittedName>
        <fullName evidence="1">Uncharacterized protein</fullName>
    </submittedName>
</protein>
<dbReference type="EMBL" id="CM024798">
    <property type="protein sequence ID" value="KAG8013777.1"/>
    <property type="molecule type" value="Genomic_DNA"/>
</dbReference>
<comment type="caution">
    <text evidence="1">The sequence shown here is derived from an EMBL/GenBank/DDBJ whole genome shotgun (WGS) entry which is preliminary data.</text>
</comment>